<keyword evidence="16" id="KW-1185">Reference proteome</keyword>
<dbReference type="Gene3D" id="1.20.58.340">
    <property type="entry name" value="Magnesium transport protein CorA, transmembrane region"/>
    <property type="match status" value="2"/>
</dbReference>
<dbReference type="EMBL" id="UGOB01000001">
    <property type="protein sequence ID" value="STX43922.1"/>
    <property type="molecule type" value="Genomic_DNA"/>
</dbReference>
<reference evidence="14 16" key="1">
    <citation type="submission" date="2015-11" db="EMBL/GenBank/DDBJ databases">
        <title>Genomic analysis of 38 Legionella species identifies large and diverse effector repertoires.</title>
        <authorList>
            <person name="Burstein D."/>
            <person name="Amaro F."/>
            <person name="Zusman T."/>
            <person name="Lifshitz Z."/>
            <person name="Cohen O."/>
            <person name="Gilbert J.A."/>
            <person name="Pupko T."/>
            <person name="Shuman H.A."/>
            <person name="Segal G."/>
        </authorList>
    </citation>
    <scope>NUCLEOTIDE SEQUENCE [LARGE SCALE GENOMIC DNA]</scope>
    <source>
        <strain evidence="14 16">Lyon 8420412</strain>
    </source>
</reference>
<evidence type="ECO:0000256" key="4">
    <source>
        <dbReference type="ARBA" id="ARBA00022448"/>
    </source>
</evidence>
<dbReference type="SUPFAM" id="SSF144083">
    <property type="entry name" value="Magnesium transport protein CorA, transmembrane region"/>
    <property type="match status" value="1"/>
</dbReference>
<evidence type="ECO:0000256" key="3">
    <source>
        <dbReference type="ARBA" id="ARBA00019439"/>
    </source>
</evidence>
<evidence type="ECO:0000313" key="16">
    <source>
        <dbReference type="Proteomes" id="UP000054691"/>
    </source>
</evidence>
<evidence type="ECO:0000313" key="17">
    <source>
        <dbReference type="Proteomes" id="UP000254476"/>
    </source>
</evidence>
<evidence type="ECO:0000256" key="7">
    <source>
        <dbReference type="ARBA" id="ARBA00022692"/>
    </source>
</evidence>
<protein>
    <recommendedName>
        <fullName evidence="3">Magnesium transport protein CorA</fullName>
    </recommendedName>
</protein>
<dbReference type="PANTHER" id="PTHR47685">
    <property type="entry name" value="MAGNESIUM TRANSPORT PROTEIN CORA"/>
    <property type="match status" value="1"/>
</dbReference>
<dbReference type="PANTHER" id="PTHR47685:SF1">
    <property type="entry name" value="MAGNESIUM TRANSPORT PROTEIN CORA"/>
    <property type="match status" value="1"/>
</dbReference>
<keyword evidence="9 13" id="KW-1133">Transmembrane helix</keyword>
<dbReference type="SUPFAM" id="SSF143865">
    <property type="entry name" value="CorA soluble domain-like"/>
    <property type="match status" value="1"/>
</dbReference>
<dbReference type="InterPro" id="IPR050829">
    <property type="entry name" value="CorA_MIT"/>
</dbReference>
<evidence type="ECO:0000256" key="11">
    <source>
        <dbReference type="ARBA" id="ARBA00023136"/>
    </source>
</evidence>
<evidence type="ECO:0000256" key="6">
    <source>
        <dbReference type="ARBA" id="ARBA00022519"/>
    </source>
</evidence>
<dbReference type="Pfam" id="PF01544">
    <property type="entry name" value="CorA"/>
    <property type="match status" value="1"/>
</dbReference>
<dbReference type="OrthoDB" id="9803416at2"/>
<name>A0A378J855_9GAMM</name>
<evidence type="ECO:0000256" key="2">
    <source>
        <dbReference type="ARBA" id="ARBA00009765"/>
    </source>
</evidence>
<evidence type="ECO:0000256" key="8">
    <source>
        <dbReference type="ARBA" id="ARBA00022842"/>
    </source>
</evidence>
<evidence type="ECO:0000256" key="9">
    <source>
        <dbReference type="ARBA" id="ARBA00022989"/>
    </source>
</evidence>
<dbReference type="CDD" id="cd12837">
    <property type="entry name" value="EcCorA-like_u1"/>
    <property type="match status" value="1"/>
</dbReference>
<comment type="subcellular location">
    <subcellularLocation>
        <location evidence="1">Cell inner membrane</location>
        <topology evidence="1">Multi-pass membrane protein</topology>
    </subcellularLocation>
</comment>
<dbReference type="AlphaFoldDB" id="A0A378J855"/>
<feature type="transmembrane region" description="Helical" evidence="13">
    <location>
        <begin position="265"/>
        <end position="286"/>
    </location>
</feature>
<dbReference type="EMBL" id="LNYE01000022">
    <property type="protein sequence ID" value="KTD10780.1"/>
    <property type="molecule type" value="Genomic_DNA"/>
</dbReference>
<dbReference type="Proteomes" id="UP000254476">
    <property type="component" value="Unassembled WGS sequence"/>
</dbReference>
<keyword evidence="10" id="KW-0406">Ion transport</keyword>
<organism evidence="15 17">
    <name type="scientific">Legionella gratiana</name>
    <dbReference type="NCBI Taxonomy" id="45066"/>
    <lineage>
        <taxon>Bacteria</taxon>
        <taxon>Pseudomonadati</taxon>
        <taxon>Pseudomonadota</taxon>
        <taxon>Gammaproteobacteria</taxon>
        <taxon>Legionellales</taxon>
        <taxon>Legionellaceae</taxon>
        <taxon>Legionella</taxon>
    </lineage>
</organism>
<dbReference type="GO" id="GO:0005886">
    <property type="term" value="C:plasma membrane"/>
    <property type="evidence" value="ECO:0007669"/>
    <property type="project" value="UniProtKB-SubCell"/>
</dbReference>
<sequence length="326" mass="37514">MVVIYFQTQSGIQSEELKEANNHLLDNALWIDLICPTKKEETIVEEQLQLEIPTKKEMEEIEPSSRLYIENNVLFMTATMVAMSDLPEVKTDVVTFILTKKQLITVRYTKLYTFDLFSSKLLRSKTKVFNATSMLIELLDTATERLADILEKISHKFDEISQLIFHSKASNPTINETDYKQILQNIGANGDLGTKAGESLVSLIRLISFLEQTHGPEISKDMRSSLIIINKDINAINDYASFLSTKFNFLLDATLGMINIEQNNIIKIFSMAAVVFLPPTLIASIYGMNFEHMPELRWYIGYPIALIMMFFSAWVPFRYFKKKKWF</sequence>
<keyword evidence="7 13" id="KW-0812">Transmembrane</keyword>
<dbReference type="InterPro" id="IPR045863">
    <property type="entry name" value="CorA_TM1_TM2"/>
</dbReference>
<evidence type="ECO:0000313" key="14">
    <source>
        <dbReference type="EMBL" id="KTD10780.1"/>
    </source>
</evidence>
<dbReference type="GO" id="GO:0015087">
    <property type="term" value="F:cobalt ion transmembrane transporter activity"/>
    <property type="evidence" value="ECO:0007669"/>
    <property type="project" value="TreeGrafter"/>
</dbReference>
<dbReference type="RefSeq" id="WP_058498886.1">
    <property type="nucleotide sequence ID" value="NZ_CAAAHW010000001.1"/>
</dbReference>
<evidence type="ECO:0000313" key="15">
    <source>
        <dbReference type="EMBL" id="STX43922.1"/>
    </source>
</evidence>
<dbReference type="InterPro" id="IPR045861">
    <property type="entry name" value="CorA_cytoplasmic_dom"/>
</dbReference>
<comment type="similarity">
    <text evidence="2">Belongs to the CorA metal ion transporter (MIT) (TC 1.A.35) family.</text>
</comment>
<keyword evidence="4" id="KW-0813">Transport</keyword>
<dbReference type="GO" id="GO:0015099">
    <property type="term" value="F:nickel cation transmembrane transporter activity"/>
    <property type="evidence" value="ECO:0007669"/>
    <property type="project" value="TreeGrafter"/>
</dbReference>
<dbReference type="InterPro" id="IPR002523">
    <property type="entry name" value="MgTranspt_CorA/ZnTranspt_ZntB"/>
</dbReference>
<gene>
    <name evidence="15" type="primary">corA</name>
    <name evidence="14" type="ORF">Lgra_1746</name>
    <name evidence="15" type="ORF">NCTC12388_01276</name>
</gene>
<evidence type="ECO:0000256" key="12">
    <source>
        <dbReference type="ARBA" id="ARBA00034269"/>
    </source>
</evidence>
<accession>A0A378J855</accession>
<dbReference type="GO" id="GO:0015095">
    <property type="term" value="F:magnesium ion transmembrane transporter activity"/>
    <property type="evidence" value="ECO:0007669"/>
    <property type="project" value="TreeGrafter"/>
</dbReference>
<comment type="catalytic activity">
    <reaction evidence="12">
        <text>Mg(2+)(in) = Mg(2+)(out)</text>
        <dbReference type="Rhea" id="RHEA:29827"/>
        <dbReference type="ChEBI" id="CHEBI:18420"/>
    </reaction>
</comment>
<proteinExistence type="inferred from homology"/>
<dbReference type="Gene3D" id="3.30.460.20">
    <property type="entry name" value="CorA soluble domain-like"/>
    <property type="match status" value="1"/>
</dbReference>
<evidence type="ECO:0000256" key="5">
    <source>
        <dbReference type="ARBA" id="ARBA00022475"/>
    </source>
</evidence>
<reference evidence="15 17" key="2">
    <citation type="submission" date="2018-06" db="EMBL/GenBank/DDBJ databases">
        <authorList>
            <consortium name="Pathogen Informatics"/>
            <person name="Doyle S."/>
        </authorList>
    </citation>
    <scope>NUCLEOTIDE SEQUENCE [LARGE SCALE GENOMIC DNA]</scope>
    <source>
        <strain evidence="15 17">NCTC12388</strain>
    </source>
</reference>
<feature type="transmembrane region" description="Helical" evidence="13">
    <location>
        <begin position="298"/>
        <end position="317"/>
    </location>
</feature>
<keyword evidence="6" id="KW-0997">Cell inner membrane</keyword>
<evidence type="ECO:0000256" key="10">
    <source>
        <dbReference type="ARBA" id="ARBA00023065"/>
    </source>
</evidence>
<keyword evidence="5" id="KW-1003">Cell membrane</keyword>
<evidence type="ECO:0000256" key="1">
    <source>
        <dbReference type="ARBA" id="ARBA00004429"/>
    </source>
</evidence>
<dbReference type="FunFam" id="1.20.58.340:FF:000001">
    <property type="entry name" value="Magnesium transport protein CorA"/>
    <property type="match status" value="1"/>
</dbReference>
<keyword evidence="11 13" id="KW-0472">Membrane</keyword>
<dbReference type="Proteomes" id="UP000054691">
    <property type="component" value="Unassembled WGS sequence"/>
</dbReference>
<keyword evidence="8" id="KW-0460">Magnesium</keyword>
<evidence type="ECO:0000256" key="13">
    <source>
        <dbReference type="SAM" id="Phobius"/>
    </source>
</evidence>